<gene>
    <name evidence="1" type="ORF">ACFODZ_07055</name>
</gene>
<dbReference type="InterPro" id="IPR002347">
    <property type="entry name" value="SDR_fam"/>
</dbReference>
<dbReference type="CDD" id="cd05325">
    <property type="entry name" value="carb_red_sniffer_like_SDR_c"/>
    <property type="match status" value="1"/>
</dbReference>
<dbReference type="RefSeq" id="WP_077412132.1">
    <property type="nucleotide sequence ID" value="NZ_JBHRTS010000003.1"/>
</dbReference>
<protein>
    <submittedName>
        <fullName evidence="1">SDR family NAD(P)-dependent oxidoreductase</fullName>
    </submittedName>
</protein>
<dbReference type="Proteomes" id="UP001595533">
    <property type="component" value="Unassembled WGS sequence"/>
</dbReference>
<reference evidence="2" key="1">
    <citation type="journal article" date="2019" name="Int. J. Syst. Evol. Microbiol.">
        <title>The Global Catalogue of Microorganisms (GCM) 10K type strain sequencing project: providing services to taxonomists for standard genome sequencing and annotation.</title>
        <authorList>
            <consortium name="The Broad Institute Genomics Platform"/>
            <consortium name="The Broad Institute Genome Sequencing Center for Infectious Disease"/>
            <person name="Wu L."/>
            <person name="Ma J."/>
        </authorList>
    </citation>
    <scope>NUCLEOTIDE SEQUENCE [LARGE SCALE GENOMIC DNA]</scope>
    <source>
        <strain evidence="2">KCTC 42953</strain>
    </source>
</reference>
<accession>A0ABV7JAT7</accession>
<dbReference type="SUPFAM" id="SSF51735">
    <property type="entry name" value="NAD(P)-binding Rossmann-fold domains"/>
    <property type="match status" value="1"/>
</dbReference>
<name>A0ABV7JAT7_9GAMM</name>
<proteinExistence type="predicted"/>
<evidence type="ECO:0000313" key="1">
    <source>
        <dbReference type="EMBL" id="MFC3193994.1"/>
    </source>
</evidence>
<comment type="caution">
    <text evidence="1">The sequence shown here is derived from an EMBL/GenBank/DDBJ whole genome shotgun (WGS) entry which is preliminary data.</text>
</comment>
<organism evidence="1 2">
    <name type="scientific">Marinicella sediminis</name>
    <dbReference type="NCBI Taxonomy" id="1792834"/>
    <lineage>
        <taxon>Bacteria</taxon>
        <taxon>Pseudomonadati</taxon>
        <taxon>Pseudomonadota</taxon>
        <taxon>Gammaproteobacteria</taxon>
        <taxon>Lysobacterales</taxon>
        <taxon>Marinicellaceae</taxon>
        <taxon>Marinicella</taxon>
    </lineage>
</organism>
<dbReference type="PRINTS" id="PR00081">
    <property type="entry name" value="GDHRDH"/>
</dbReference>
<dbReference type="Pfam" id="PF00106">
    <property type="entry name" value="adh_short"/>
    <property type="match status" value="1"/>
</dbReference>
<dbReference type="PANTHER" id="PTHR43544:SF12">
    <property type="entry name" value="NAD(P)-BINDING ROSSMANN-FOLD SUPERFAMILY PROTEIN"/>
    <property type="match status" value="1"/>
</dbReference>
<dbReference type="InterPro" id="IPR036291">
    <property type="entry name" value="NAD(P)-bd_dom_sf"/>
</dbReference>
<dbReference type="Gene3D" id="3.40.50.720">
    <property type="entry name" value="NAD(P)-binding Rossmann-like Domain"/>
    <property type="match status" value="1"/>
</dbReference>
<evidence type="ECO:0000313" key="2">
    <source>
        <dbReference type="Proteomes" id="UP001595533"/>
    </source>
</evidence>
<dbReference type="EMBL" id="JBHRTS010000003">
    <property type="protein sequence ID" value="MFC3193994.1"/>
    <property type="molecule type" value="Genomic_DNA"/>
</dbReference>
<keyword evidence="2" id="KW-1185">Reference proteome</keyword>
<dbReference type="InterPro" id="IPR051468">
    <property type="entry name" value="Fungal_SecMetab_SDRs"/>
</dbReference>
<sequence length="242" mass="26833">MSSVLVAGGLRGIGKALVKQLRASGQHQVIATSRTARTWHQKDTGLIEANLDLAADQSIEHFAAKLFGQVQQLDWVINCAGVLHNEQFQPEKTFQHWTAERFEQSFRINCTGHLLLIKALAPLLLKSAHPLVASISARIGSIEDNQLGGWHAYRMSKAALNQGMKTLGIEWARKYPKARIMLLHPGTTDTDLSKPFQRNLPDGQLQSPEETAGMLLNQINQHLKQGSAGTVFIDYRGDVIPW</sequence>
<dbReference type="PANTHER" id="PTHR43544">
    <property type="entry name" value="SHORT-CHAIN DEHYDROGENASE/REDUCTASE"/>
    <property type="match status" value="1"/>
</dbReference>